<organism evidence="2 3">
    <name type="scientific">Bacillus zhangzhouensis</name>
    <dbReference type="NCBI Taxonomy" id="1178540"/>
    <lineage>
        <taxon>Bacteria</taxon>
        <taxon>Bacillati</taxon>
        <taxon>Bacillota</taxon>
        <taxon>Bacilli</taxon>
        <taxon>Bacillales</taxon>
        <taxon>Bacillaceae</taxon>
        <taxon>Bacillus</taxon>
    </lineage>
</organism>
<evidence type="ECO:0000313" key="3">
    <source>
        <dbReference type="Proteomes" id="UP000028091"/>
    </source>
</evidence>
<accession>A0A081LFR7</accession>
<dbReference type="OrthoDB" id="2874936at2"/>
<protein>
    <submittedName>
        <fullName evidence="2">Uncharacterized protein</fullName>
    </submittedName>
</protein>
<keyword evidence="3" id="KW-1185">Reference proteome</keyword>
<proteinExistence type="predicted"/>
<keyword evidence="1" id="KW-1133">Transmembrane helix</keyword>
<keyword evidence="1" id="KW-0812">Transmembrane</keyword>
<dbReference type="RefSeq" id="WP_034316726.1">
    <property type="nucleotide sequence ID" value="NZ_JAVIKA010000004.1"/>
</dbReference>
<dbReference type="EMBL" id="JOTP01000001">
    <property type="protein sequence ID" value="KEP28093.1"/>
    <property type="molecule type" value="Genomic_DNA"/>
</dbReference>
<dbReference type="eggNOG" id="ENOG5030CZI">
    <property type="taxonomic scope" value="Bacteria"/>
</dbReference>
<sequence>MLNPFSLRFPVGVYMYVLHLLAAYDERKQRILTSKNVQKNAFWIYVLAAILGIVTVAALIWACRTFGKGSKFLGEFKFLGMYIKIKCGF</sequence>
<reference evidence="2 3" key="1">
    <citation type="submission" date="2012-09" db="EMBL/GenBank/DDBJ databases">
        <title>Genome Sequence of Bacillus sp. DW5-4.</title>
        <authorList>
            <person name="Lai Q."/>
            <person name="Liu Y."/>
            <person name="Shao Z."/>
        </authorList>
    </citation>
    <scope>NUCLEOTIDE SEQUENCE [LARGE SCALE GENOMIC DNA]</scope>
    <source>
        <strain evidence="2 3">DW5-4</strain>
    </source>
</reference>
<dbReference type="Proteomes" id="UP000028091">
    <property type="component" value="Unassembled WGS sequence"/>
</dbReference>
<feature type="transmembrane region" description="Helical" evidence="1">
    <location>
        <begin position="6"/>
        <end position="22"/>
    </location>
</feature>
<gene>
    <name evidence="2" type="ORF">BA70_00440</name>
</gene>
<feature type="transmembrane region" description="Helical" evidence="1">
    <location>
        <begin position="42"/>
        <end position="62"/>
    </location>
</feature>
<dbReference type="AlphaFoldDB" id="A0A081LFR7"/>
<name>A0A081LFR7_9BACI</name>
<evidence type="ECO:0000256" key="1">
    <source>
        <dbReference type="SAM" id="Phobius"/>
    </source>
</evidence>
<evidence type="ECO:0000313" key="2">
    <source>
        <dbReference type="EMBL" id="KEP28093.1"/>
    </source>
</evidence>
<comment type="caution">
    <text evidence="2">The sequence shown here is derived from an EMBL/GenBank/DDBJ whole genome shotgun (WGS) entry which is preliminary data.</text>
</comment>
<keyword evidence="1" id="KW-0472">Membrane</keyword>